<evidence type="ECO:0000256" key="1">
    <source>
        <dbReference type="SAM" id="MobiDB-lite"/>
    </source>
</evidence>
<feature type="region of interest" description="Disordered" evidence="1">
    <location>
        <begin position="1"/>
        <end position="20"/>
    </location>
</feature>
<protein>
    <submittedName>
        <fullName evidence="2">Uncharacterized protein</fullName>
    </submittedName>
</protein>
<evidence type="ECO:0000313" key="2">
    <source>
        <dbReference type="EMBL" id="RXN13731.1"/>
    </source>
</evidence>
<sequence>MCHRRRAENGTPPSDSDSNICLSGNTPAARLLFCSPPSRRSFSESFARYPTSTFNRDESLPHLNVPIDSSCEGRSLNHASEQLLSSADALHLPYIMIYAEQTL</sequence>
<dbReference type="Proteomes" id="UP000290572">
    <property type="component" value="Unassembled WGS sequence"/>
</dbReference>
<keyword evidence="3" id="KW-1185">Reference proteome</keyword>
<comment type="caution">
    <text evidence="2">The sequence shown here is derived from an EMBL/GenBank/DDBJ whole genome shotgun (WGS) entry which is preliminary data.</text>
</comment>
<organism evidence="2 3">
    <name type="scientific">Labeo rohita</name>
    <name type="common">Indian major carp</name>
    <name type="synonym">Cyprinus rohita</name>
    <dbReference type="NCBI Taxonomy" id="84645"/>
    <lineage>
        <taxon>Eukaryota</taxon>
        <taxon>Metazoa</taxon>
        <taxon>Chordata</taxon>
        <taxon>Craniata</taxon>
        <taxon>Vertebrata</taxon>
        <taxon>Euteleostomi</taxon>
        <taxon>Actinopterygii</taxon>
        <taxon>Neopterygii</taxon>
        <taxon>Teleostei</taxon>
        <taxon>Ostariophysi</taxon>
        <taxon>Cypriniformes</taxon>
        <taxon>Cyprinidae</taxon>
        <taxon>Labeoninae</taxon>
        <taxon>Labeonini</taxon>
        <taxon>Labeo</taxon>
    </lineage>
</organism>
<dbReference type="AlphaFoldDB" id="A0A498LZQ2"/>
<evidence type="ECO:0000313" key="3">
    <source>
        <dbReference type="Proteomes" id="UP000290572"/>
    </source>
</evidence>
<name>A0A498LZQ2_LABRO</name>
<feature type="compositionally biased region" description="Polar residues" evidence="1">
    <location>
        <begin position="11"/>
        <end position="20"/>
    </location>
</feature>
<dbReference type="EMBL" id="QBIY01012949">
    <property type="protein sequence ID" value="RXN13731.1"/>
    <property type="molecule type" value="Genomic_DNA"/>
</dbReference>
<reference evidence="2 3" key="1">
    <citation type="submission" date="2018-03" db="EMBL/GenBank/DDBJ databases">
        <title>Draft genome sequence of Rohu Carp (Labeo rohita).</title>
        <authorList>
            <person name="Das P."/>
            <person name="Kushwaha B."/>
            <person name="Joshi C.G."/>
            <person name="Kumar D."/>
            <person name="Nagpure N.S."/>
            <person name="Sahoo L."/>
            <person name="Das S.P."/>
            <person name="Bit A."/>
            <person name="Patnaik S."/>
            <person name="Meher P.K."/>
            <person name="Jayasankar P."/>
            <person name="Koringa P.G."/>
            <person name="Patel N.V."/>
            <person name="Hinsu A.T."/>
            <person name="Kumar R."/>
            <person name="Pandey M."/>
            <person name="Agarwal S."/>
            <person name="Srivastava S."/>
            <person name="Singh M."/>
            <person name="Iquebal M.A."/>
            <person name="Jaiswal S."/>
            <person name="Angadi U.B."/>
            <person name="Kumar N."/>
            <person name="Raza M."/>
            <person name="Shah T.M."/>
            <person name="Rai A."/>
            <person name="Jena J.K."/>
        </authorList>
    </citation>
    <scope>NUCLEOTIDE SEQUENCE [LARGE SCALE GENOMIC DNA]</scope>
    <source>
        <strain evidence="2">DASCIFA01</strain>
        <tissue evidence="2">Testis</tissue>
    </source>
</reference>
<proteinExistence type="predicted"/>
<accession>A0A498LZQ2</accession>
<gene>
    <name evidence="2" type="ORF">ROHU_009489</name>
</gene>